<accession>A0A645CYH5</accession>
<reference evidence="1" key="1">
    <citation type="submission" date="2019-08" db="EMBL/GenBank/DDBJ databases">
        <authorList>
            <person name="Kucharzyk K."/>
            <person name="Murdoch R.W."/>
            <person name="Higgins S."/>
            <person name="Loffler F."/>
        </authorList>
    </citation>
    <scope>NUCLEOTIDE SEQUENCE</scope>
</reference>
<proteinExistence type="predicted"/>
<comment type="caution">
    <text evidence="1">The sequence shown here is derived from an EMBL/GenBank/DDBJ whole genome shotgun (WGS) entry which is preliminary data.</text>
</comment>
<evidence type="ECO:0000313" key="1">
    <source>
        <dbReference type="EMBL" id="MPM81967.1"/>
    </source>
</evidence>
<dbReference type="AlphaFoldDB" id="A0A645CYH5"/>
<dbReference type="EMBL" id="VSSQ01031175">
    <property type="protein sequence ID" value="MPM81967.1"/>
    <property type="molecule type" value="Genomic_DNA"/>
</dbReference>
<gene>
    <name evidence="1" type="ORF">SDC9_129025</name>
</gene>
<organism evidence="1">
    <name type="scientific">bioreactor metagenome</name>
    <dbReference type="NCBI Taxonomy" id="1076179"/>
    <lineage>
        <taxon>unclassified sequences</taxon>
        <taxon>metagenomes</taxon>
        <taxon>ecological metagenomes</taxon>
    </lineage>
</organism>
<sequence>MLNLYPLNEISPRPLFEFPPVRPNGIDQCHACLQVAVQLRPVCDDTGCLDEFFFQADFHGELSAGPHLVSCSYDQGLRMAAHCQSELFRRSIRQLHAFQLGLQVVHRLVDVGIPAHAIRRNPHAAQVFIPRPIAEPAPHLHEGVVHHGIPQEVADRESFQRKSS</sequence>
<protein>
    <submittedName>
        <fullName evidence="1">Uncharacterized protein</fullName>
    </submittedName>
</protein>
<name>A0A645CYH5_9ZZZZ</name>